<gene>
    <name evidence="2" type="ORF">S06H3_26407</name>
</gene>
<keyword evidence="1" id="KW-0472">Membrane</keyword>
<dbReference type="EMBL" id="BARV01015262">
    <property type="protein sequence ID" value="GAI28731.1"/>
    <property type="molecule type" value="Genomic_DNA"/>
</dbReference>
<evidence type="ECO:0000256" key="1">
    <source>
        <dbReference type="SAM" id="Phobius"/>
    </source>
</evidence>
<accession>X1NET9</accession>
<comment type="caution">
    <text evidence="2">The sequence shown here is derived from an EMBL/GenBank/DDBJ whole genome shotgun (WGS) entry which is preliminary data.</text>
</comment>
<organism evidence="2">
    <name type="scientific">marine sediment metagenome</name>
    <dbReference type="NCBI Taxonomy" id="412755"/>
    <lineage>
        <taxon>unclassified sequences</taxon>
        <taxon>metagenomes</taxon>
        <taxon>ecological metagenomes</taxon>
    </lineage>
</organism>
<keyword evidence="1" id="KW-0812">Transmembrane</keyword>
<keyword evidence="1" id="KW-1133">Transmembrane helix</keyword>
<sequence length="75" mass="8890">MQIVTLIGQGIIILVVVFIIYYIRGLPNRLHDKNMKLFDHKLSKQLEIYKSDLFKEIELLKISESQLQILNRMEC</sequence>
<feature type="transmembrane region" description="Helical" evidence="1">
    <location>
        <begin position="6"/>
        <end position="23"/>
    </location>
</feature>
<name>X1NET9_9ZZZZ</name>
<proteinExistence type="predicted"/>
<dbReference type="AlphaFoldDB" id="X1NET9"/>
<protein>
    <submittedName>
        <fullName evidence="2">Uncharacterized protein</fullName>
    </submittedName>
</protein>
<evidence type="ECO:0000313" key="2">
    <source>
        <dbReference type="EMBL" id="GAI28731.1"/>
    </source>
</evidence>
<reference evidence="2" key="1">
    <citation type="journal article" date="2014" name="Front. Microbiol.">
        <title>High frequency of phylogenetically diverse reductive dehalogenase-homologous genes in deep subseafloor sedimentary metagenomes.</title>
        <authorList>
            <person name="Kawai M."/>
            <person name="Futagami T."/>
            <person name="Toyoda A."/>
            <person name="Takaki Y."/>
            <person name="Nishi S."/>
            <person name="Hori S."/>
            <person name="Arai W."/>
            <person name="Tsubouchi T."/>
            <person name="Morono Y."/>
            <person name="Uchiyama I."/>
            <person name="Ito T."/>
            <person name="Fujiyama A."/>
            <person name="Inagaki F."/>
            <person name="Takami H."/>
        </authorList>
    </citation>
    <scope>NUCLEOTIDE SEQUENCE</scope>
    <source>
        <strain evidence="2">Expedition CK06-06</strain>
    </source>
</reference>